<evidence type="ECO:0000313" key="1">
    <source>
        <dbReference type="EMBL" id="PJF31685.1"/>
    </source>
</evidence>
<comment type="caution">
    <text evidence="1">The sequence shown here is derived from an EMBL/GenBank/DDBJ whole genome shotgun (WGS) entry which is preliminary data.</text>
</comment>
<sequence>MKTPAGKECPEYHADFHRGRRVQECRLIKRNPRSAPWHPGDCSRCNVPDILRANASEFLRLTLQVKPGFLGIGRSLALSAFCDKHKVEIEDPYVGCEQCNAERPGVSLFLDALRGTDSE</sequence>
<accession>A0A2M8P2A7</accession>
<gene>
    <name evidence="1" type="ORF">CUN51_01730</name>
</gene>
<evidence type="ECO:0000313" key="2">
    <source>
        <dbReference type="Proteomes" id="UP000228921"/>
    </source>
</evidence>
<reference evidence="1 2" key="1">
    <citation type="submission" date="2017-11" db="EMBL/GenBank/DDBJ databases">
        <title>Evolution of Phototrophy in the Chloroflexi Phylum Driven by Horizontal Gene Transfer.</title>
        <authorList>
            <person name="Ward L.M."/>
            <person name="Hemp J."/>
            <person name="Shih P.M."/>
            <person name="Mcglynn S.E."/>
            <person name="Fischer W."/>
        </authorList>
    </citation>
    <scope>NUCLEOTIDE SEQUENCE [LARGE SCALE GENOMIC DNA]</scope>
    <source>
        <strain evidence="1">CP2_2F</strain>
    </source>
</reference>
<organism evidence="1 2">
    <name type="scientific">Candidatus Thermofonsia Clade 1 bacterium</name>
    <dbReference type="NCBI Taxonomy" id="2364210"/>
    <lineage>
        <taxon>Bacteria</taxon>
        <taxon>Bacillati</taxon>
        <taxon>Chloroflexota</taxon>
        <taxon>Candidatus Thermofontia</taxon>
        <taxon>Candidatus Thermofonsia Clade 1</taxon>
    </lineage>
</organism>
<dbReference type="EMBL" id="PGTK01000002">
    <property type="protein sequence ID" value="PJF31685.1"/>
    <property type="molecule type" value="Genomic_DNA"/>
</dbReference>
<dbReference type="AlphaFoldDB" id="A0A2M8P2A7"/>
<dbReference type="Proteomes" id="UP000228921">
    <property type="component" value="Unassembled WGS sequence"/>
</dbReference>
<proteinExistence type="predicted"/>
<protein>
    <submittedName>
        <fullName evidence="1">Uncharacterized protein</fullName>
    </submittedName>
</protein>
<name>A0A2M8P2A7_9CHLR</name>